<evidence type="ECO:0000256" key="1">
    <source>
        <dbReference type="ARBA" id="ARBA00023125"/>
    </source>
</evidence>
<keyword evidence="3" id="KW-1185">Reference proteome</keyword>
<dbReference type="NCBIfam" id="TIGR00738">
    <property type="entry name" value="rrf2_super"/>
    <property type="match status" value="1"/>
</dbReference>
<name>A0A318QI81_9PROT</name>
<evidence type="ECO:0000313" key="3">
    <source>
        <dbReference type="Proteomes" id="UP000247814"/>
    </source>
</evidence>
<comment type="caution">
    <text evidence="2">The sequence shown here is derived from an EMBL/GenBank/DDBJ whole genome shotgun (WGS) entry which is preliminary data.</text>
</comment>
<dbReference type="InterPro" id="IPR000944">
    <property type="entry name" value="Tscrpt_reg_Rrf2"/>
</dbReference>
<dbReference type="Pfam" id="PF02082">
    <property type="entry name" value="Rrf2"/>
    <property type="match status" value="1"/>
</dbReference>
<organism evidence="2 3">
    <name type="scientific">Komagataeibacter sucrofermentans</name>
    <dbReference type="NCBI Taxonomy" id="1053551"/>
    <lineage>
        <taxon>Bacteria</taxon>
        <taxon>Pseudomonadati</taxon>
        <taxon>Pseudomonadota</taxon>
        <taxon>Alphaproteobacteria</taxon>
        <taxon>Acetobacterales</taxon>
        <taxon>Acetobacteraceae</taxon>
        <taxon>Komagataeibacter</taxon>
    </lineage>
</organism>
<dbReference type="AlphaFoldDB" id="A0A318QI81"/>
<dbReference type="InterPro" id="IPR036390">
    <property type="entry name" value="WH_DNA-bd_sf"/>
</dbReference>
<dbReference type="GO" id="GO:0005829">
    <property type="term" value="C:cytosol"/>
    <property type="evidence" value="ECO:0007669"/>
    <property type="project" value="TreeGrafter"/>
</dbReference>
<proteinExistence type="predicted"/>
<dbReference type="RefSeq" id="WP_110569289.1">
    <property type="nucleotide sequence ID" value="NZ_CP137147.1"/>
</dbReference>
<dbReference type="SUPFAM" id="SSF46785">
    <property type="entry name" value="Winged helix' DNA-binding domain"/>
    <property type="match status" value="1"/>
</dbReference>
<dbReference type="GO" id="GO:0003677">
    <property type="term" value="F:DNA binding"/>
    <property type="evidence" value="ECO:0007669"/>
    <property type="project" value="UniProtKB-KW"/>
</dbReference>
<reference evidence="2 3" key="1">
    <citation type="submission" date="2017-07" db="EMBL/GenBank/DDBJ databases">
        <title>A draft genome sequence of Komagataeibacter sucrofermentans LMG 18788.</title>
        <authorList>
            <person name="Skraban J."/>
            <person name="Cleenwerck I."/>
            <person name="Vandamme P."/>
            <person name="Trcek J."/>
        </authorList>
    </citation>
    <scope>NUCLEOTIDE SEQUENCE [LARGE SCALE GENOMIC DNA]</scope>
    <source>
        <strain evidence="2 3">LMG 18788</strain>
    </source>
</reference>
<dbReference type="EMBL" id="NKUA01000011">
    <property type="protein sequence ID" value="PYD78735.1"/>
    <property type="molecule type" value="Genomic_DNA"/>
</dbReference>
<keyword evidence="1" id="KW-0238">DNA-binding</keyword>
<dbReference type="GO" id="GO:0003700">
    <property type="term" value="F:DNA-binding transcription factor activity"/>
    <property type="evidence" value="ECO:0007669"/>
    <property type="project" value="TreeGrafter"/>
</dbReference>
<evidence type="ECO:0000313" key="2">
    <source>
        <dbReference type="EMBL" id="PYD78735.1"/>
    </source>
</evidence>
<dbReference type="PROSITE" id="PS51197">
    <property type="entry name" value="HTH_RRF2_2"/>
    <property type="match status" value="1"/>
</dbReference>
<dbReference type="PANTHER" id="PTHR33221:SF4">
    <property type="entry name" value="HTH-TYPE TRANSCRIPTIONAL REPRESSOR NSRR"/>
    <property type="match status" value="1"/>
</dbReference>
<sequence length="138" mass="15210">MRLTLYTDYSIRTLIYLGQNPGRRVAIQEIAQTHSISQNHLVKVVNRLSSNGVILARRGRSGGLELAGAPHQIIIGDIIRLMEADMGKIVSCNPENGQACVLADACRLRGLFAKSVNAFLSVLDRITLHDILHEPKKL</sequence>
<gene>
    <name evidence="2" type="ORF">CFR77_09310</name>
</gene>
<dbReference type="OrthoDB" id="9795923at2"/>
<dbReference type="Proteomes" id="UP000247814">
    <property type="component" value="Unassembled WGS sequence"/>
</dbReference>
<dbReference type="InterPro" id="IPR036388">
    <property type="entry name" value="WH-like_DNA-bd_sf"/>
</dbReference>
<protein>
    <submittedName>
        <fullName evidence="2">Rrf2 family transcriptional regulator</fullName>
    </submittedName>
</protein>
<dbReference type="PANTHER" id="PTHR33221">
    <property type="entry name" value="WINGED HELIX-TURN-HELIX TRANSCRIPTIONAL REGULATOR, RRF2 FAMILY"/>
    <property type="match status" value="1"/>
</dbReference>
<dbReference type="Gene3D" id="1.10.10.10">
    <property type="entry name" value="Winged helix-like DNA-binding domain superfamily/Winged helix DNA-binding domain"/>
    <property type="match status" value="1"/>
</dbReference>
<accession>A0A318QI81</accession>